<feature type="compositionally biased region" description="Acidic residues" evidence="1">
    <location>
        <begin position="231"/>
        <end position="245"/>
    </location>
</feature>
<feature type="compositionally biased region" description="Basic and acidic residues" evidence="1">
    <location>
        <begin position="249"/>
        <end position="264"/>
    </location>
</feature>
<feature type="region of interest" description="Disordered" evidence="1">
    <location>
        <begin position="13"/>
        <end position="91"/>
    </location>
</feature>
<gene>
    <name evidence="2" type="ORF">FCC1311_007062</name>
</gene>
<feature type="region of interest" description="Disordered" evidence="1">
    <location>
        <begin position="109"/>
        <end position="382"/>
    </location>
</feature>
<accession>A0A2R5G3Y8</accession>
<evidence type="ECO:0000256" key="1">
    <source>
        <dbReference type="SAM" id="MobiDB-lite"/>
    </source>
</evidence>
<evidence type="ECO:0000313" key="2">
    <source>
        <dbReference type="EMBL" id="GBG24488.1"/>
    </source>
</evidence>
<dbReference type="Proteomes" id="UP000241890">
    <property type="component" value="Unassembled WGS sequence"/>
</dbReference>
<feature type="compositionally biased region" description="Low complexity" evidence="1">
    <location>
        <begin position="346"/>
        <end position="367"/>
    </location>
</feature>
<feature type="compositionally biased region" description="Basic and acidic residues" evidence="1">
    <location>
        <begin position="152"/>
        <end position="172"/>
    </location>
</feature>
<feature type="compositionally biased region" description="Polar residues" evidence="1">
    <location>
        <begin position="271"/>
        <end position="288"/>
    </location>
</feature>
<feature type="compositionally biased region" description="Polar residues" evidence="1">
    <location>
        <begin position="71"/>
        <end position="82"/>
    </location>
</feature>
<organism evidence="2 3">
    <name type="scientific">Hondaea fermentalgiana</name>
    <dbReference type="NCBI Taxonomy" id="2315210"/>
    <lineage>
        <taxon>Eukaryota</taxon>
        <taxon>Sar</taxon>
        <taxon>Stramenopiles</taxon>
        <taxon>Bigyra</taxon>
        <taxon>Labyrinthulomycetes</taxon>
        <taxon>Thraustochytrida</taxon>
        <taxon>Thraustochytriidae</taxon>
        <taxon>Hondaea</taxon>
    </lineage>
</organism>
<reference evidence="2 3" key="1">
    <citation type="submission" date="2017-12" db="EMBL/GenBank/DDBJ databases">
        <title>Sequencing, de novo assembly and annotation of complete genome of a new Thraustochytrid species, strain FCC1311.</title>
        <authorList>
            <person name="Sedici K."/>
            <person name="Godart F."/>
            <person name="Aiese Cigliano R."/>
            <person name="Sanseverino W."/>
            <person name="Barakat M."/>
            <person name="Ortet P."/>
            <person name="Marechal E."/>
            <person name="Cagnac O."/>
            <person name="Amato A."/>
        </authorList>
    </citation>
    <scope>NUCLEOTIDE SEQUENCE [LARGE SCALE GENOMIC DNA]</scope>
</reference>
<keyword evidence="3" id="KW-1185">Reference proteome</keyword>
<proteinExistence type="predicted"/>
<dbReference type="EMBL" id="BEYU01000006">
    <property type="protein sequence ID" value="GBG24488.1"/>
    <property type="molecule type" value="Genomic_DNA"/>
</dbReference>
<sequence length="505" mass="55013">MSALDRASYYLKKYGGSGNAKPTRTNSTAYSVSSEDDDDDSDRYLDPNRDDNDDDDDDGDEDSDSVREFSMSESGASVSERGSNARGLMRSGGTLDLRLDATDLSGHNYAHLLSTGSHGESEVHSEEEQKSGDNYSDGLGEGDFDAESIGEESFKEALKEIEREEEARRQEALRMMQDAALENACSPPAAPKVRSPIAKQSNSNFGGGRASGDFEDIDSGQDDRDGGSNAADEDDDGDDDDDDSAYEQAMREIEIEEEARRQEALRMMNDAATSEAQNKTLSPRSSVGSLHVEIRDSTYTKSREQRNSEQGQGRDQSSTSPDEESAVQTVYSSFDEDGKDGIEPLSGKSSHAESSSSPKAVSQVSISASRSGHPPRPVMCDSSTQHIEQRDMQVQANLVVSASGLVYEVPEVPVGAVEPTLLPPPQQQQQWGARQMQGRKVPSHGSSSQCTELATDRVMEESGSGHHSYTRYSDVAAYIAERRPKVRTTEEVMKENLAHESFFST</sequence>
<comment type="caution">
    <text evidence="2">The sequence shown here is derived from an EMBL/GenBank/DDBJ whole genome shotgun (WGS) entry which is preliminary data.</text>
</comment>
<name>A0A2R5G3Y8_9STRA</name>
<dbReference type="InParanoid" id="A0A2R5G3Y8"/>
<feature type="compositionally biased region" description="Basic and acidic residues" evidence="1">
    <location>
        <begin position="119"/>
        <end position="131"/>
    </location>
</feature>
<feature type="compositionally biased region" description="Basic and acidic residues" evidence="1">
    <location>
        <begin position="292"/>
        <end position="307"/>
    </location>
</feature>
<feature type="compositionally biased region" description="Polar residues" evidence="1">
    <location>
        <begin position="20"/>
        <end position="30"/>
    </location>
</feature>
<feature type="compositionally biased region" description="Acidic residues" evidence="1">
    <location>
        <begin position="51"/>
        <end position="63"/>
    </location>
</feature>
<dbReference type="AlphaFoldDB" id="A0A2R5G3Y8"/>
<protein>
    <submittedName>
        <fullName evidence="2">Uncharacterized protein</fullName>
    </submittedName>
</protein>
<evidence type="ECO:0000313" key="3">
    <source>
        <dbReference type="Proteomes" id="UP000241890"/>
    </source>
</evidence>
<feature type="compositionally biased region" description="Acidic residues" evidence="1">
    <location>
        <begin position="140"/>
        <end position="150"/>
    </location>
</feature>
<feature type="compositionally biased region" description="Polar residues" evidence="1">
    <location>
        <begin position="308"/>
        <end position="332"/>
    </location>
</feature>